<dbReference type="Proteomes" id="UP000295814">
    <property type="component" value="Unassembled WGS sequence"/>
</dbReference>
<dbReference type="PROSITE" id="PS51257">
    <property type="entry name" value="PROKAR_LIPOPROTEIN"/>
    <property type="match status" value="1"/>
</dbReference>
<dbReference type="OrthoDB" id="4023875at2"/>
<evidence type="ECO:0000313" key="2">
    <source>
        <dbReference type="EMBL" id="TWO33434.1"/>
    </source>
</evidence>
<sequence>MLVDRIKYIFVIVIAIISVACSTDAGTSPDDPIFEEKEEEKEGTLVSATNNPTEIKGVKWRQHSDDEFLQGDGSLDWWLNMPDAVSKENLLKSLVANNVNSIVMRVDDARRFKSPSEENYNKAMDDIIDVIETAKDNSMKLDFYLWARFWFERDGAPNHGSVNNGANKLKQWFTTVLNKAKSAGVLDDIKGIILVETNTDRIEDVKAYAVATLDAFNANSVWNDAEGNPFFHNKTLIAPGSGFGLDFRNIGNDNGKFFEDIQGKCKNFAFQYKYMRGAHETVTFDDYYNVTIGGEKWTWDDMETNSASFTKEDRASFLNHFGATELTNYIKTYKDQYPSVANMIFWGDKWDGLSKTPPLSRQALHEILVKDNNNTGYFFNLASSETSNSSAQKFYLLDGLSASQIQGWSGLSVYDEWFRWSQNNPGY</sequence>
<keyword evidence="1" id="KW-0732">Signal</keyword>
<dbReference type="EMBL" id="SMZJ02000003">
    <property type="protein sequence ID" value="TWO33434.1"/>
    <property type="molecule type" value="Genomic_DNA"/>
</dbReference>
<evidence type="ECO:0008006" key="4">
    <source>
        <dbReference type="Google" id="ProtNLM"/>
    </source>
</evidence>
<comment type="caution">
    <text evidence="2">The sequence shown here is derived from an EMBL/GenBank/DDBJ whole genome shotgun (WGS) entry which is preliminary data.</text>
</comment>
<dbReference type="AlphaFoldDB" id="A0A562YFF2"/>
<evidence type="ECO:0000313" key="3">
    <source>
        <dbReference type="Proteomes" id="UP000295814"/>
    </source>
</evidence>
<name>A0A562YFF2_9FLAO</name>
<reference evidence="2 3" key="2">
    <citation type="submission" date="2019-07" db="EMBL/GenBank/DDBJ databases">
        <title>Seonamhaeicola sp. W255 draft genome.</title>
        <authorList>
            <person name="Zhang X.-Y."/>
            <person name="Zhang R."/>
            <person name="Zhong Y.-L."/>
            <person name="Du Z.-J."/>
        </authorList>
    </citation>
    <scope>NUCLEOTIDE SEQUENCE [LARGE SCALE GENOMIC DNA]</scope>
    <source>
        <strain evidence="2 3">W255</strain>
    </source>
</reference>
<keyword evidence="3" id="KW-1185">Reference proteome</keyword>
<proteinExistence type="predicted"/>
<evidence type="ECO:0000256" key="1">
    <source>
        <dbReference type="SAM" id="SignalP"/>
    </source>
</evidence>
<reference evidence="2 3" key="1">
    <citation type="submission" date="2019-03" db="EMBL/GenBank/DDBJ databases">
        <authorList>
            <person name="Zhong Y.L."/>
        </authorList>
    </citation>
    <scope>NUCLEOTIDE SEQUENCE [LARGE SCALE GENOMIC DNA]</scope>
    <source>
        <strain evidence="2 3">W255</strain>
    </source>
</reference>
<feature type="signal peptide" evidence="1">
    <location>
        <begin position="1"/>
        <end position="25"/>
    </location>
</feature>
<organism evidence="2 3">
    <name type="scientific">Seonamhaeicola sediminis</name>
    <dbReference type="NCBI Taxonomy" id="2528206"/>
    <lineage>
        <taxon>Bacteria</taxon>
        <taxon>Pseudomonadati</taxon>
        <taxon>Bacteroidota</taxon>
        <taxon>Flavobacteriia</taxon>
        <taxon>Flavobacteriales</taxon>
        <taxon>Flavobacteriaceae</taxon>
    </lineage>
</organism>
<protein>
    <recommendedName>
        <fullName evidence="4">Cellulase family glycosylhydrolase</fullName>
    </recommendedName>
</protein>
<accession>A0A562YFF2</accession>
<feature type="chain" id="PRO_5023080626" description="Cellulase family glycosylhydrolase" evidence="1">
    <location>
        <begin position="26"/>
        <end position="427"/>
    </location>
</feature>
<gene>
    <name evidence="2" type="ORF">E1J38_005935</name>
</gene>
<dbReference type="RefSeq" id="WP_133356255.1">
    <property type="nucleotide sequence ID" value="NZ_SMZJ02000003.1"/>
</dbReference>